<protein>
    <submittedName>
        <fullName evidence="3">Uncharacterized protein</fullName>
    </submittedName>
</protein>
<evidence type="ECO:0000313" key="4">
    <source>
        <dbReference type="Proteomes" id="UP001497516"/>
    </source>
</evidence>
<organism evidence="3 4">
    <name type="scientific">Linum trigynum</name>
    <dbReference type="NCBI Taxonomy" id="586398"/>
    <lineage>
        <taxon>Eukaryota</taxon>
        <taxon>Viridiplantae</taxon>
        <taxon>Streptophyta</taxon>
        <taxon>Embryophyta</taxon>
        <taxon>Tracheophyta</taxon>
        <taxon>Spermatophyta</taxon>
        <taxon>Magnoliopsida</taxon>
        <taxon>eudicotyledons</taxon>
        <taxon>Gunneridae</taxon>
        <taxon>Pentapetalae</taxon>
        <taxon>rosids</taxon>
        <taxon>fabids</taxon>
        <taxon>Malpighiales</taxon>
        <taxon>Linaceae</taxon>
        <taxon>Linum</taxon>
    </lineage>
</organism>
<proteinExistence type="predicted"/>
<feature type="transmembrane region" description="Helical" evidence="2">
    <location>
        <begin position="69"/>
        <end position="88"/>
    </location>
</feature>
<keyword evidence="2" id="KW-0472">Membrane</keyword>
<evidence type="ECO:0000256" key="1">
    <source>
        <dbReference type="SAM" id="MobiDB-lite"/>
    </source>
</evidence>
<feature type="region of interest" description="Disordered" evidence="1">
    <location>
        <begin position="320"/>
        <end position="363"/>
    </location>
</feature>
<reference evidence="3 4" key="1">
    <citation type="submission" date="2024-04" db="EMBL/GenBank/DDBJ databases">
        <authorList>
            <person name="Fracassetti M."/>
        </authorList>
    </citation>
    <scope>NUCLEOTIDE SEQUENCE [LARGE SCALE GENOMIC DNA]</scope>
</reference>
<name>A0AAV2F1V0_9ROSI</name>
<evidence type="ECO:0000256" key="2">
    <source>
        <dbReference type="SAM" id="Phobius"/>
    </source>
</evidence>
<feature type="transmembrane region" description="Helical" evidence="2">
    <location>
        <begin position="42"/>
        <end position="62"/>
    </location>
</feature>
<dbReference type="AlphaFoldDB" id="A0AAV2F1V0"/>
<dbReference type="EMBL" id="OZ034819">
    <property type="protein sequence ID" value="CAL1391565.1"/>
    <property type="molecule type" value="Genomic_DNA"/>
</dbReference>
<feature type="transmembrane region" description="Helical" evidence="2">
    <location>
        <begin position="186"/>
        <end position="206"/>
    </location>
</feature>
<feature type="compositionally biased region" description="Pro residues" evidence="1">
    <location>
        <begin position="229"/>
        <end position="275"/>
    </location>
</feature>
<keyword evidence="2" id="KW-0812">Transmembrane</keyword>
<gene>
    <name evidence="3" type="ORF">LTRI10_LOCUS32279</name>
</gene>
<keyword evidence="4" id="KW-1185">Reference proteome</keyword>
<accession>A0AAV2F1V0</accession>
<feature type="region of interest" description="Disordered" evidence="1">
    <location>
        <begin position="225"/>
        <end position="289"/>
    </location>
</feature>
<feature type="transmembrane region" description="Helical" evidence="2">
    <location>
        <begin position="108"/>
        <end position="129"/>
    </location>
</feature>
<sequence>MAGIGDRFRSGCASVRSGVATLFGERFRSGCEWAREWAYINYQFWLCVAAAFGVLVIVMSLVMGGSQTVVGWLSMAVMCHFLVVWGTVGVGGRWWLTQDMGIGWVVRWNGGATLQCIGIAYAVAIGAMASDAKFKPWLTLIYTCYAFSISRYMKFPMRFDFTMAWICTTGSGLLGLELGKGHRGNWGWLVGISAVLVGLMFLGKYLDDYHPPTKEIYEAGMTARAGPRAIPPNAPPFTPPPPPPPARQGPAPAPENPQVPAPAPENPQVPAPAPENPQGGGDRPATTRMGGHVTVGLEALQAGWNAQNASTRVGGHVTAGLEDEASSSQFIDFEDVDLEKEKEPFLTPKSGPEDEEPQRRSTA</sequence>
<keyword evidence="2" id="KW-1133">Transmembrane helix</keyword>
<dbReference type="Proteomes" id="UP001497516">
    <property type="component" value="Chromosome 6"/>
</dbReference>
<evidence type="ECO:0000313" key="3">
    <source>
        <dbReference type="EMBL" id="CAL1391565.1"/>
    </source>
</evidence>